<evidence type="ECO:0000256" key="2">
    <source>
        <dbReference type="ARBA" id="ARBA00023043"/>
    </source>
</evidence>
<protein>
    <submittedName>
        <fullName evidence="4">Ankyrin repeat protein</fullName>
    </submittedName>
</protein>
<keyword evidence="1" id="KW-0677">Repeat</keyword>
<evidence type="ECO:0000313" key="4">
    <source>
        <dbReference type="EMBL" id="EQA62743.1"/>
    </source>
</evidence>
<dbReference type="AlphaFoldDB" id="V6IEC4"/>
<comment type="caution">
    <text evidence="4">The sequence shown here is derived from an EMBL/GenBank/DDBJ whole genome shotgun (WGS) entry which is preliminary data.</text>
</comment>
<keyword evidence="2 3" id="KW-0040">ANK repeat</keyword>
<keyword evidence="5" id="KW-1185">Reference proteome</keyword>
<dbReference type="Pfam" id="PF12796">
    <property type="entry name" value="Ank_2"/>
    <property type="match status" value="1"/>
</dbReference>
<evidence type="ECO:0000256" key="3">
    <source>
        <dbReference type="PROSITE-ProRule" id="PRU00023"/>
    </source>
</evidence>
<dbReference type="PROSITE" id="PS50297">
    <property type="entry name" value="ANK_REP_REGION"/>
    <property type="match status" value="1"/>
</dbReference>
<sequence length="140" mass="15737">MADRKILSAAISGNLRLAQKALDQGTSVHARDPRQYFLGETPLHKVAFHNDVSFLRFLLKNGADPNLFDDRGETPLITAIYDLSWESVSVLLEAKADPYLETKSGISPAVLAADLFKSWETEPRTLAWKDLPQFREPVFH</sequence>
<dbReference type="EMBL" id="AHMT02000027">
    <property type="protein sequence ID" value="EQA62743.1"/>
    <property type="molecule type" value="Genomic_DNA"/>
</dbReference>
<dbReference type="PANTHER" id="PTHR24201:SF14">
    <property type="entry name" value="CYCLIN-DEPENDENT KINASE 4 INHIBITOR C-LIKE"/>
    <property type="match status" value="1"/>
</dbReference>
<dbReference type="PROSITE" id="PS50088">
    <property type="entry name" value="ANK_REPEAT"/>
    <property type="match status" value="1"/>
</dbReference>
<accession>V6IEC4</accession>
<dbReference type="PANTHER" id="PTHR24201">
    <property type="entry name" value="ANK_REP_REGION DOMAIN-CONTAINING PROTEIN"/>
    <property type="match status" value="1"/>
</dbReference>
<evidence type="ECO:0000256" key="1">
    <source>
        <dbReference type="ARBA" id="ARBA00022737"/>
    </source>
</evidence>
<dbReference type="InterPro" id="IPR002110">
    <property type="entry name" value="Ankyrin_rpt"/>
</dbReference>
<reference evidence="4" key="1">
    <citation type="submission" date="2013-05" db="EMBL/GenBank/DDBJ databases">
        <authorList>
            <person name="Harkins D.M."/>
            <person name="Durkin A.S."/>
            <person name="Brinkac L.M."/>
            <person name="Haft D.H."/>
            <person name="Selengut J.D."/>
            <person name="Sanka R."/>
            <person name="DePew J."/>
            <person name="Purushe J."/>
            <person name="Hartskeerl R.A."/>
            <person name="Ahmed A."/>
            <person name="van der Linden H."/>
            <person name="Goris M.G.A."/>
            <person name="Vinetz J.M."/>
            <person name="Sutton G.G."/>
            <person name="Nierman W.C."/>
            <person name="Fouts D.E."/>
        </authorList>
    </citation>
    <scope>NUCLEOTIDE SEQUENCE [LARGE SCALE GENOMIC DNA]</scope>
    <source>
        <strain evidence="4">L 60</strain>
    </source>
</reference>
<dbReference type="SUPFAM" id="SSF48403">
    <property type="entry name" value="Ankyrin repeat"/>
    <property type="match status" value="1"/>
</dbReference>
<dbReference type="InterPro" id="IPR036770">
    <property type="entry name" value="Ankyrin_rpt-contain_sf"/>
</dbReference>
<name>V6IEC4_9LEPT</name>
<dbReference type="InterPro" id="IPR050776">
    <property type="entry name" value="Ank_Repeat/CDKN_Inhibitor"/>
</dbReference>
<dbReference type="Proteomes" id="UP000018747">
    <property type="component" value="Unassembled WGS sequence"/>
</dbReference>
<dbReference type="Gene3D" id="1.25.40.20">
    <property type="entry name" value="Ankyrin repeat-containing domain"/>
    <property type="match status" value="1"/>
</dbReference>
<feature type="repeat" description="ANK" evidence="3">
    <location>
        <begin position="38"/>
        <end position="70"/>
    </location>
</feature>
<gene>
    <name evidence="4" type="ORF">LEP1GSC062_1094</name>
</gene>
<dbReference type="STRING" id="100053.GCA_002009845_03560"/>
<proteinExistence type="predicted"/>
<evidence type="ECO:0000313" key="5">
    <source>
        <dbReference type="Proteomes" id="UP000018747"/>
    </source>
</evidence>
<organism evidence="4 5">
    <name type="scientific">Leptospira alexanderi serovar Manhao 3 str. L 60</name>
    <dbReference type="NCBI Taxonomy" id="1049759"/>
    <lineage>
        <taxon>Bacteria</taxon>
        <taxon>Pseudomonadati</taxon>
        <taxon>Spirochaetota</taxon>
        <taxon>Spirochaetia</taxon>
        <taxon>Leptospirales</taxon>
        <taxon>Leptospiraceae</taxon>
        <taxon>Leptospira</taxon>
    </lineage>
</organism>
<dbReference type="SMART" id="SM00248">
    <property type="entry name" value="ANK"/>
    <property type="match status" value="2"/>
</dbReference>